<reference evidence="1 2" key="1">
    <citation type="journal article" date="2019" name="Sci. Rep.">
        <title>Orb-weaving spider Araneus ventricosus genome elucidates the spidroin gene catalogue.</title>
        <authorList>
            <person name="Kono N."/>
            <person name="Nakamura H."/>
            <person name="Ohtoshi R."/>
            <person name="Moran D.A.P."/>
            <person name="Shinohara A."/>
            <person name="Yoshida Y."/>
            <person name="Fujiwara M."/>
            <person name="Mori M."/>
            <person name="Tomita M."/>
            <person name="Arakawa K."/>
        </authorList>
    </citation>
    <scope>NUCLEOTIDE SEQUENCE [LARGE SCALE GENOMIC DNA]</scope>
</reference>
<evidence type="ECO:0000313" key="1">
    <source>
        <dbReference type="EMBL" id="GBL78934.1"/>
    </source>
</evidence>
<gene>
    <name evidence="1" type="ORF">AVEN_48905_1</name>
</gene>
<dbReference type="OrthoDB" id="10528153at2759"/>
<evidence type="ECO:0000313" key="2">
    <source>
        <dbReference type="Proteomes" id="UP000499080"/>
    </source>
</evidence>
<organism evidence="1 2">
    <name type="scientific">Araneus ventricosus</name>
    <name type="common">Orbweaver spider</name>
    <name type="synonym">Epeira ventricosa</name>
    <dbReference type="NCBI Taxonomy" id="182803"/>
    <lineage>
        <taxon>Eukaryota</taxon>
        <taxon>Metazoa</taxon>
        <taxon>Ecdysozoa</taxon>
        <taxon>Arthropoda</taxon>
        <taxon>Chelicerata</taxon>
        <taxon>Arachnida</taxon>
        <taxon>Araneae</taxon>
        <taxon>Araneomorphae</taxon>
        <taxon>Entelegynae</taxon>
        <taxon>Araneoidea</taxon>
        <taxon>Araneidae</taxon>
        <taxon>Araneus</taxon>
    </lineage>
</organism>
<proteinExistence type="predicted"/>
<name>A0A4Y2AJ17_ARAVE</name>
<dbReference type="AlphaFoldDB" id="A0A4Y2AJ17"/>
<accession>A0A4Y2AJ17</accession>
<sequence>MASRRRMEDSERCRTHWSRTVYHRCYSFLRRSSFRHFTIMKTIPNLPNSCPKTCSRSSKGYDSRGRSIYCCCSQAESKIDLHTYDIYGCSGHWKDDICHYRSSKATHEWSVRPGTTSLCSFIRPIQRGPIKVVPTAIRLCLIEATLCSQMSPDLPYNLMIRV</sequence>
<keyword evidence="2" id="KW-1185">Reference proteome</keyword>
<protein>
    <submittedName>
        <fullName evidence="1">Uncharacterized protein</fullName>
    </submittedName>
</protein>
<dbReference type="Proteomes" id="UP000499080">
    <property type="component" value="Unassembled WGS sequence"/>
</dbReference>
<dbReference type="EMBL" id="BGPR01000017">
    <property type="protein sequence ID" value="GBL78934.1"/>
    <property type="molecule type" value="Genomic_DNA"/>
</dbReference>
<comment type="caution">
    <text evidence="1">The sequence shown here is derived from an EMBL/GenBank/DDBJ whole genome shotgun (WGS) entry which is preliminary data.</text>
</comment>